<dbReference type="InterPro" id="IPR017896">
    <property type="entry name" value="4Fe4S_Fe-S-bd"/>
</dbReference>
<evidence type="ECO:0000256" key="12">
    <source>
        <dbReference type="SAM" id="MobiDB-lite"/>
    </source>
</evidence>
<feature type="transmembrane region" description="Helical" evidence="13">
    <location>
        <begin position="373"/>
        <end position="390"/>
    </location>
</feature>
<keyword evidence="8 11" id="KW-0411">Iron-sulfur</keyword>
<evidence type="ECO:0000256" key="6">
    <source>
        <dbReference type="ARBA" id="ARBA00022989"/>
    </source>
</evidence>
<dbReference type="PROSITE" id="PS51379">
    <property type="entry name" value="4FE4S_FER_2"/>
    <property type="match status" value="2"/>
</dbReference>
<keyword evidence="5 11" id="KW-0479">Metal-binding</keyword>
<dbReference type="Gene3D" id="1.20.120.1200">
    <property type="entry name" value="NADH-ubiquinone/plastoquinone oxidoreductase chain 6, subunit NuoJ"/>
    <property type="match status" value="1"/>
</dbReference>
<dbReference type="Pfam" id="PF00037">
    <property type="entry name" value="Fer4"/>
    <property type="match status" value="1"/>
</dbReference>
<accession>A0A9P1BFV4</accession>
<keyword evidence="4 10" id="KW-0812">Transmembrane</keyword>
<evidence type="ECO:0000256" key="2">
    <source>
        <dbReference type="ARBA" id="ARBA00010535"/>
    </source>
</evidence>
<feature type="transmembrane region" description="Helical" evidence="13">
    <location>
        <begin position="788"/>
        <end position="810"/>
    </location>
</feature>
<evidence type="ECO:0000313" key="15">
    <source>
        <dbReference type="EMBL" id="CAI3971955.1"/>
    </source>
</evidence>
<comment type="cofactor">
    <cofactor evidence="11">
        <name>[4Fe-4S] cluster</name>
        <dbReference type="ChEBI" id="CHEBI:49883"/>
    </cofactor>
    <text evidence="11">Binds 2 [4Fe-4S] clusters per subunit.</text>
</comment>
<feature type="transmembrane region" description="Helical" evidence="13">
    <location>
        <begin position="261"/>
        <end position="282"/>
    </location>
</feature>
<dbReference type="InterPro" id="IPR010226">
    <property type="entry name" value="NADH_quinone_OxRdtase_chainI"/>
</dbReference>
<comment type="similarity">
    <text evidence="2 10">Belongs to the complex I subunit 1 family.</text>
</comment>
<evidence type="ECO:0000259" key="14">
    <source>
        <dbReference type="PROSITE" id="PS51379"/>
    </source>
</evidence>
<evidence type="ECO:0000256" key="5">
    <source>
        <dbReference type="ARBA" id="ARBA00022723"/>
    </source>
</evidence>
<feature type="transmembrane region" description="Helical" evidence="13">
    <location>
        <begin position="124"/>
        <end position="149"/>
    </location>
</feature>
<dbReference type="SUPFAM" id="SSF54862">
    <property type="entry name" value="4Fe-4S ferredoxins"/>
    <property type="match status" value="1"/>
</dbReference>
<evidence type="ECO:0000256" key="10">
    <source>
        <dbReference type="RuleBase" id="RU000471"/>
    </source>
</evidence>
<keyword evidence="10" id="KW-0520">NAD</keyword>
<dbReference type="GO" id="GO:0009060">
    <property type="term" value="P:aerobic respiration"/>
    <property type="evidence" value="ECO:0007669"/>
    <property type="project" value="TreeGrafter"/>
</dbReference>
<dbReference type="EMBL" id="CAMXCT030000001">
    <property type="protein sequence ID" value="CAL4759267.1"/>
    <property type="molecule type" value="Genomic_DNA"/>
</dbReference>
<reference evidence="15" key="1">
    <citation type="submission" date="2022-10" db="EMBL/GenBank/DDBJ databases">
        <authorList>
            <person name="Chen Y."/>
            <person name="Dougan E. K."/>
            <person name="Chan C."/>
            <person name="Rhodes N."/>
            <person name="Thang M."/>
        </authorList>
    </citation>
    <scope>NUCLEOTIDE SEQUENCE</scope>
</reference>
<evidence type="ECO:0000256" key="7">
    <source>
        <dbReference type="ARBA" id="ARBA00023004"/>
    </source>
</evidence>
<keyword evidence="6 13" id="KW-1133">Transmembrane helix</keyword>
<feature type="transmembrane region" description="Helical" evidence="13">
    <location>
        <begin position="203"/>
        <end position="224"/>
    </location>
</feature>
<sequence length="839" mass="91262">MMAIAIEALIKIALMLFVVMTAAAYLVLVERWMCAWMQGRIGPNRVGIPFTKIRLFGLGQPLADGLKFIAKQEYTPKHVDKALFLLAPIVILTSALAVFAVIPVGSMLPASASFGLTDHEIPLVIAPGVSVGILYVFALSSLAVYGVILGGWASNNKYSFIGGLRSSAQLIAYELPLGLGILGVVLMSHSLDLAEIIETQAATGVWFFAVQPLGFLVFLVAAFAEAARLPFDLPEAEQELVGGYHTEYSGIKLLMYLVAEFLHMVTAAFLIVILFFGGWHFWGITGGNATDVTWFQGIARIAVLLTKVMAVILFFMLVRWSWPRFRFDQLMTLAWKVMLPLGMLNLVMVAVLVEYRQPLESMLGSGTTWKLAAITWSVSLAAVLIATAVSPPRGDNRPRLYAVPDSTMYLPLVLQGLTTTTKHLFSKKVTQSFPEQRPKFGNPLIYRGVHRLNRDSEGRVKCVACFLCATACPAHCIDILAAESPWPDREKYPENFVIDELRCIFCGMCEEACPVDAIELTSLFDLTGRSREEMIFDKEKLLSPSMNSIIIFYSIASLLIAVGLWLMLPRGGLRSPWIGVVLALIGAGMLASRVPMVESWLTRSVFQILAGVTIASAVATVTCRKPVYSAIWFALTLLTSGGLLFVHGAQFLGVATVVVYAGAILVTFLFVIMLAQPEGHAYYDRVTWEGNLAALTGAIMVGLLTMVISVELTPASADIDLENDETVALAQATDANPPPPTESPATEPPAGATEAEQQVYPRMKELREGVLTDDHMAKLGAQLFTRHLLAVEIAGTLLLMALVGAVAIVVHGRGPLRRSNVPVGVVQNHQAANNQRGER</sequence>
<evidence type="ECO:0000256" key="8">
    <source>
        <dbReference type="ARBA" id="ARBA00023014"/>
    </source>
</evidence>
<dbReference type="InterPro" id="IPR042106">
    <property type="entry name" value="Nuo/plastoQ_OxRdtase_6_NuoJ"/>
</dbReference>
<feature type="transmembrane region" description="Helical" evidence="13">
    <location>
        <begin position="574"/>
        <end position="592"/>
    </location>
</feature>
<proteinExistence type="inferred from homology"/>
<dbReference type="Proteomes" id="UP001152797">
    <property type="component" value="Unassembled WGS sequence"/>
</dbReference>
<gene>
    <name evidence="15" type="ORF">C1SCF055_LOCUS545</name>
</gene>
<feature type="transmembrane region" description="Helical" evidence="13">
    <location>
        <begin position="627"/>
        <end position="646"/>
    </location>
</feature>
<feature type="transmembrane region" description="Helical" evidence="13">
    <location>
        <begin position="550"/>
        <end position="568"/>
    </location>
</feature>
<dbReference type="AlphaFoldDB" id="A0A9P1BFV4"/>
<dbReference type="NCBIfam" id="NF004741">
    <property type="entry name" value="PRK06076.1-2"/>
    <property type="match status" value="1"/>
</dbReference>
<dbReference type="HAMAP" id="MF_01350">
    <property type="entry name" value="NDH1_NuoH"/>
    <property type="match status" value="1"/>
</dbReference>
<dbReference type="GO" id="GO:0046872">
    <property type="term" value="F:metal ion binding"/>
    <property type="evidence" value="ECO:0007669"/>
    <property type="project" value="UniProtKB-KW"/>
</dbReference>
<dbReference type="InterPro" id="IPR001457">
    <property type="entry name" value="NADH_UbQ/plastoQ_OxRdtase_su6"/>
</dbReference>
<comment type="similarity">
    <text evidence="11">Belongs to the complex I 23 kDa subunit family.</text>
</comment>
<name>A0A9P1BFV4_9DINO</name>
<evidence type="ECO:0000256" key="4">
    <source>
        <dbReference type="ARBA" id="ARBA00022692"/>
    </source>
</evidence>
<comment type="subcellular location">
    <subcellularLocation>
        <location evidence="1">Membrane</location>
        <topology evidence="1">Multi-pass membrane protein</topology>
    </subcellularLocation>
    <subcellularLocation>
        <location evidence="10">Mitochondrion inner membrane</location>
        <topology evidence="10">Multi-pass membrane protein</topology>
    </subcellularLocation>
</comment>
<evidence type="ECO:0000256" key="11">
    <source>
        <dbReference type="RuleBase" id="RU004412"/>
    </source>
</evidence>
<dbReference type="NCBIfam" id="TIGR01971">
    <property type="entry name" value="NuoI"/>
    <property type="match status" value="1"/>
</dbReference>
<dbReference type="PANTHER" id="PTHR11432">
    <property type="entry name" value="NADH DEHYDROGENASE SUBUNIT 1"/>
    <property type="match status" value="1"/>
</dbReference>
<dbReference type="EMBL" id="CAMXCT010000001">
    <property type="protein sequence ID" value="CAI3971955.1"/>
    <property type="molecule type" value="Genomic_DNA"/>
</dbReference>
<feature type="compositionally biased region" description="Low complexity" evidence="12">
    <location>
        <begin position="743"/>
        <end position="756"/>
    </location>
</feature>
<feature type="transmembrane region" description="Helical" evidence="13">
    <location>
        <begin position="604"/>
        <end position="621"/>
    </location>
</feature>
<feature type="transmembrane region" description="Helical" evidence="13">
    <location>
        <begin position="651"/>
        <end position="672"/>
    </location>
</feature>
<comment type="caution">
    <text evidence="15">The sequence shown here is derived from an EMBL/GenBank/DDBJ whole genome shotgun (WGS) entry which is preliminary data.</text>
</comment>
<dbReference type="HAMAP" id="MF_01351">
    <property type="entry name" value="NDH1_NuoI"/>
    <property type="match status" value="1"/>
</dbReference>
<feature type="region of interest" description="Disordered" evidence="12">
    <location>
        <begin position="732"/>
        <end position="756"/>
    </location>
</feature>
<keyword evidence="17" id="KW-1185">Reference proteome</keyword>
<dbReference type="PROSITE" id="PS00668">
    <property type="entry name" value="COMPLEX1_ND1_2"/>
    <property type="match status" value="1"/>
</dbReference>
<feature type="transmembrane region" description="Helical" evidence="13">
    <location>
        <begin position="692"/>
        <end position="710"/>
    </location>
</feature>
<dbReference type="Pfam" id="PF00499">
    <property type="entry name" value="Oxidored_q3"/>
    <property type="match status" value="1"/>
</dbReference>
<dbReference type="GO" id="GO:0003954">
    <property type="term" value="F:NADH dehydrogenase activity"/>
    <property type="evidence" value="ECO:0007669"/>
    <property type="project" value="TreeGrafter"/>
</dbReference>
<keyword evidence="9 13" id="KW-0472">Membrane</keyword>
<feature type="transmembrane region" description="Helical" evidence="13">
    <location>
        <begin position="294"/>
        <end position="318"/>
    </location>
</feature>
<evidence type="ECO:0000256" key="1">
    <source>
        <dbReference type="ARBA" id="ARBA00004141"/>
    </source>
</evidence>
<dbReference type="PANTHER" id="PTHR11432:SF3">
    <property type="entry name" value="NADH-UBIQUINONE OXIDOREDUCTASE CHAIN 1"/>
    <property type="match status" value="1"/>
</dbReference>
<protein>
    <submittedName>
        <fullName evidence="16">NADH-quinone oxidoreductase subunits H/I (NAD H dehydrogenase I subunits H/I) (NDH-1 subunit H/I)</fullName>
    </submittedName>
</protein>
<dbReference type="OrthoDB" id="304186at2759"/>
<keyword evidence="7 11" id="KW-0408">Iron</keyword>
<evidence type="ECO:0000313" key="16">
    <source>
        <dbReference type="EMBL" id="CAL4759267.1"/>
    </source>
</evidence>
<dbReference type="GO" id="GO:0008137">
    <property type="term" value="F:NADH dehydrogenase (ubiquinone) activity"/>
    <property type="evidence" value="ECO:0007669"/>
    <property type="project" value="InterPro"/>
</dbReference>
<feature type="transmembrane region" description="Helical" evidence="13">
    <location>
        <begin position="170"/>
        <end position="191"/>
    </location>
</feature>
<evidence type="ECO:0000256" key="13">
    <source>
        <dbReference type="SAM" id="Phobius"/>
    </source>
</evidence>
<dbReference type="InterPro" id="IPR017900">
    <property type="entry name" value="4Fe4S_Fe_S_CS"/>
</dbReference>
<keyword evidence="3 11" id="KW-0004">4Fe-4S</keyword>
<dbReference type="EMBL" id="CAMXCT020000001">
    <property type="protein sequence ID" value="CAL1125330.1"/>
    <property type="molecule type" value="Genomic_DNA"/>
</dbReference>
<dbReference type="Gene3D" id="3.30.70.3270">
    <property type="match status" value="1"/>
</dbReference>
<feature type="domain" description="4Fe-4S ferredoxin-type" evidence="14">
    <location>
        <begin position="494"/>
        <end position="523"/>
    </location>
</feature>
<feature type="transmembrane region" description="Helical" evidence="13">
    <location>
        <begin position="82"/>
        <end position="104"/>
    </location>
</feature>
<feature type="transmembrane region" description="Helical" evidence="13">
    <location>
        <begin position="330"/>
        <end position="353"/>
    </location>
</feature>
<dbReference type="InterPro" id="IPR001694">
    <property type="entry name" value="NADH_UbQ_OxRdtase_su1/FPO"/>
</dbReference>
<dbReference type="Pfam" id="PF00146">
    <property type="entry name" value="NADHdh"/>
    <property type="match status" value="1"/>
</dbReference>
<evidence type="ECO:0000256" key="3">
    <source>
        <dbReference type="ARBA" id="ARBA00022485"/>
    </source>
</evidence>
<evidence type="ECO:0000256" key="9">
    <source>
        <dbReference type="ARBA" id="ARBA00023136"/>
    </source>
</evidence>
<dbReference type="PROSITE" id="PS00198">
    <property type="entry name" value="4FE4S_FER_1"/>
    <property type="match status" value="1"/>
</dbReference>
<feature type="transmembrane region" description="Helical" evidence="13">
    <location>
        <begin position="6"/>
        <end position="28"/>
    </location>
</feature>
<evidence type="ECO:0000313" key="17">
    <source>
        <dbReference type="Proteomes" id="UP001152797"/>
    </source>
</evidence>
<organism evidence="15">
    <name type="scientific">Cladocopium goreaui</name>
    <dbReference type="NCBI Taxonomy" id="2562237"/>
    <lineage>
        <taxon>Eukaryota</taxon>
        <taxon>Sar</taxon>
        <taxon>Alveolata</taxon>
        <taxon>Dinophyceae</taxon>
        <taxon>Suessiales</taxon>
        <taxon>Symbiodiniaceae</taxon>
        <taxon>Cladocopium</taxon>
    </lineage>
</organism>
<feature type="domain" description="4Fe-4S ferredoxin-type" evidence="14">
    <location>
        <begin position="450"/>
        <end position="482"/>
    </location>
</feature>
<reference evidence="16 17" key="2">
    <citation type="submission" date="2024-05" db="EMBL/GenBank/DDBJ databases">
        <authorList>
            <person name="Chen Y."/>
            <person name="Shah S."/>
            <person name="Dougan E. K."/>
            <person name="Thang M."/>
            <person name="Chan C."/>
        </authorList>
    </citation>
    <scope>NUCLEOTIDE SEQUENCE [LARGE SCALE GENOMIC DNA]</scope>
</reference>
<dbReference type="GO" id="GO:0005743">
    <property type="term" value="C:mitochondrial inner membrane"/>
    <property type="evidence" value="ECO:0007669"/>
    <property type="project" value="UniProtKB-SubCell"/>
</dbReference>
<dbReference type="GO" id="GO:0051539">
    <property type="term" value="F:4 iron, 4 sulfur cluster binding"/>
    <property type="evidence" value="ECO:0007669"/>
    <property type="project" value="UniProtKB-KW"/>
</dbReference>
<dbReference type="InterPro" id="IPR018086">
    <property type="entry name" value="NADH_UbQ_OxRdtase_su1_CS"/>
</dbReference>